<dbReference type="AlphaFoldDB" id="A0A7S3QDY9"/>
<name>A0A7S3QDY9_9STRA</name>
<feature type="region of interest" description="Disordered" evidence="1">
    <location>
        <begin position="1"/>
        <end position="96"/>
    </location>
</feature>
<evidence type="ECO:0000313" key="2">
    <source>
        <dbReference type="EMBL" id="CAE0474518.1"/>
    </source>
</evidence>
<proteinExistence type="predicted"/>
<feature type="compositionally biased region" description="Basic and acidic residues" evidence="1">
    <location>
        <begin position="80"/>
        <end position="96"/>
    </location>
</feature>
<dbReference type="EMBL" id="HBIO01025234">
    <property type="protein sequence ID" value="CAE0474518.1"/>
    <property type="molecule type" value="Transcribed_RNA"/>
</dbReference>
<gene>
    <name evidence="2" type="ORF">CDEB00056_LOCUS19371</name>
</gene>
<accession>A0A7S3QDY9</accession>
<evidence type="ECO:0000256" key="1">
    <source>
        <dbReference type="SAM" id="MobiDB-lite"/>
    </source>
</evidence>
<feature type="compositionally biased region" description="Basic and acidic residues" evidence="1">
    <location>
        <begin position="57"/>
        <end position="70"/>
    </location>
</feature>
<protein>
    <submittedName>
        <fullName evidence="2">Uncharacterized protein</fullName>
    </submittedName>
</protein>
<organism evidence="2">
    <name type="scientific">Chaetoceros debilis</name>
    <dbReference type="NCBI Taxonomy" id="122233"/>
    <lineage>
        <taxon>Eukaryota</taxon>
        <taxon>Sar</taxon>
        <taxon>Stramenopiles</taxon>
        <taxon>Ochrophyta</taxon>
        <taxon>Bacillariophyta</taxon>
        <taxon>Coscinodiscophyceae</taxon>
        <taxon>Chaetocerotophycidae</taxon>
        <taxon>Chaetocerotales</taxon>
        <taxon>Chaetocerotaceae</taxon>
        <taxon>Chaetoceros</taxon>
    </lineage>
</organism>
<sequence>MAKRKKTNTNKTSTTKQNDDGSEATATTDDWLSALVKESSSSSNSNNILSKKKRIEKRNAKILRREERRGVANSITKKNRQNELNHRTEEEMEKTRAKSQFYMEDLSDRMQSTVRRITQEMKETSSKYRVAKPFISKNKGKATAGQQLDENAIQPRRRDYGGLGLARPSLLLDLRDMSFVPKLEQEFAEHIPGFFGKQRTKAMKKQLYGNMLWRRLQQQKQFGENTNGRNNQKHNYNVKFKGKKLSEMSADERVEAMIKLDII</sequence>
<reference evidence="2" key="1">
    <citation type="submission" date="2021-01" db="EMBL/GenBank/DDBJ databases">
        <authorList>
            <person name="Corre E."/>
            <person name="Pelletier E."/>
            <person name="Niang G."/>
            <person name="Scheremetjew M."/>
            <person name="Finn R."/>
            <person name="Kale V."/>
            <person name="Holt S."/>
            <person name="Cochrane G."/>
            <person name="Meng A."/>
            <person name="Brown T."/>
            <person name="Cohen L."/>
        </authorList>
    </citation>
    <scope>NUCLEOTIDE SEQUENCE</scope>
    <source>
        <strain evidence="2">MM31A-1</strain>
    </source>
</reference>